<keyword evidence="3" id="KW-1185">Reference proteome</keyword>
<accession>A0ABN7SJJ5</accession>
<dbReference type="InterPro" id="IPR015943">
    <property type="entry name" value="WD40/YVTN_repeat-like_dom_sf"/>
</dbReference>
<evidence type="ECO:0000256" key="1">
    <source>
        <dbReference type="SAM" id="MobiDB-lite"/>
    </source>
</evidence>
<gene>
    <name evidence="2" type="ORF">OKIOD_LOCUS8523</name>
</gene>
<dbReference type="InterPro" id="IPR036322">
    <property type="entry name" value="WD40_repeat_dom_sf"/>
</dbReference>
<dbReference type="EMBL" id="OU015569">
    <property type="protein sequence ID" value="CAG5100354.1"/>
    <property type="molecule type" value="Genomic_DNA"/>
</dbReference>
<name>A0ABN7SJJ5_OIKDI</name>
<sequence length="708" mass="80396">MQKEIPGFYYDPVKKRYFKGSAPRAEPTIQDTAPLPKEQPISIPQYVRSQRIRPNRNYDPIARFSQVQSEMRLPPSVQDVKKISFSRCGKTCISLSKFGQARVIPLQKFKTSDIDETKSFRFYDAVTNEQPVCDADFDFVPGQVGGMMTAMALTPCHSVRQSSSFIGVCRFDDDGNESVVSYNVGGEGNYDGRYIRRGGGSYADIKFISESKLVYTTGRTTFLAENVERPFYMEKTRRDNPTLIRRQTQNSRYPFESCNSTIIAVTTDPAIRETHSGGKMVAEAFTDGFIRLWDVSNGNQPFFQTIAMPPQCRASSMHIENFNLTVAFYGPQAKLCTYDLRSSTVVPILTAPIFNENKKQLKHTASECGRYIAFPNQCGTIRLYESRNLRPFADFKSDRFDRTDDQDFIPGAAFCGQRLFSTTRSGFGSLEQFNLILNHQHSFLFRMDDPTEEEIVSFEESGKEIMILDGDFGTPAKGLFRDADGDVFYVAVKDAEGRLPTGDSLFCNLVGIFGVDDSLPKAISAEEWMTLSLEEYVFSKSSPKSLTHVNFAYDSWNGLEHIHTVFGKVHGRIHPRNILALDTGFSGWLVKISDLDVTRPLSNYGKEWTIHQTEGNHQEGEKDDLKSWATSMIFMITGESIHWQRSSDTHHSRCQKMKESSRKKETSWRPEIVQKLSSYNRKTADKLLKLLESGIPVQFDFLDEFKSH</sequence>
<dbReference type="SUPFAM" id="SSF50978">
    <property type="entry name" value="WD40 repeat-like"/>
    <property type="match status" value="1"/>
</dbReference>
<evidence type="ECO:0000313" key="3">
    <source>
        <dbReference type="Proteomes" id="UP001158576"/>
    </source>
</evidence>
<reference evidence="2 3" key="1">
    <citation type="submission" date="2021-04" db="EMBL/GenBank/DDBJ databases">
        <authorList>
            <person name="Bliznina A."/>
        </authorList>
    </citation>
    <scope>NUCLEOTIDE SEQUENCE [LARGE SCALE GENOMIC DNA]</scope>
</reference>
<evidence type="ECO:0000313" key="2">
    <source>
        <dbReference type="EMBL" id="CAG5100354.1"/>
    </source>
</evidence>
<dbReference type="SUPFAM" id="SSF56112">
    <property type="entry name" value="Protein kinase-like (PK-like)"/>
    <property type="match status" value="1"/>
</dbReference>
<dbReference type="Gene3D" id="1.10.510.10">
    <property type="entry name" value="Transferase(Phosphotransferase) domain 1"/>
    <property type="match status" value="1"/>
</dbReference>
<dbReference type="InterPro" id="IPR011009">
    <property type="entry name" value="Kinase-like_dom_sf"/>
</dbReference>
<organism evidence="2 3">
    <name type="scientific">Oikopleura dioica</name>
    <name type="common">Tunicate</name>
    <dbReference type="NCBI Taxonomy" id="34765"/>
    <lineage>
        <taxon>Eukaryota</taxon>
        <taxon>Metazoa</taxon>
        <taxon>Chordata</taxon>
        <taxon>Tunicata</taxon>
        <taxon>Appendicularia</taxon>
        <taxon>Copelata</taxon>
        <taxon>Oikopleuridae</taxon>
        <taxon>Oikopleura</taxon>
    </lineage>
</organism>
<dbReference type="Gene3D" id="2.130.10.10">
    <property type="entry name" value="YVTN repeat-like/Quinoprotein amine dehydrogenase"/>
    <property type="match status" value="1"/>
</dbReference>
<protein>
    <submittedName>
        <fullName evidence="2">Oidioi.mRNA.OKI2018_I69.XSR.g16965.t1.cds</fullName>
    </submittedName>
</protein>
<proteinExistence type="predicted"/>
<dbReference type="Proteomes" id="UP001158576">
    <property type="component" value="Chromosome XSR"/>
</dbReference>
<feature type="region of interest" description="Disordered" evidence="1">
    <location>
        <begin position="647"/>
        <end position="667"/>
    </location>
</feature>